<evidence type="ECO:0000313" key="6">
    <source>
        <dbReference type="EMBL" id="PXF43694.1"/>
    </source>
</evidence>
<comment type="caution">
    <text evidence="6">The sequence shown here is derived from an EMBL/GenBank/DDBJ whole genome shotgun (WGS) entry which is preliminary data.</text>
</comment>
<dbReference type="PROSITE" id="PS50106">
    <property type="entry name" value="PDZ"/>
    <property type="match status" value="1"/>
</dbReference>
<dbReference type="InterPro" id="IPR001940">
    <property type="entry name" value="Peptidase_S1C"/>
</dbReference>
<comment type="similarity">
    <text evidence="1">Belongs to the peptidase S1C family.</text>
</comment>
<dbReference type="OrthoDB" id="4217619at2759"/>
<dbReference type="Pfam" id="PF13365">
    <property type="entry name" value="Trypsin_2"/>
    <property type="match status" value="1"/>
</dbReference>
<evidence type="ECO:0000256" key="4">
    <source>
        <dbReference type="SAM" id="MobiDB-lite"/>
    </source>
</evidence>
<dbReference type="STRING" id="448386.A0A2V3INP3"/>
<evidence type="ECO:0000256" key="3">
    <source>
        <dbReference type="ARBA" id="ARBA00022801"/>
    </source>
</evidence>
<dbReference type="GO" id="GO:0006508">
    <property type="term" value="P:proteolysis"/>
    <property type="evidence" value="ECO:0007669"/>
    <property type="project" value="UniProtKB-KW"/>
</dbReference>
<gene>
    <name evidence="6" type="ORF">BWQ96_06524</name>
</gene>
<dbReference type="GO" id="GO:0004252">
    <property type="term" value="F:serine-type endopeptidase activity"/>
    <property type="evidence" value="ECO:0007669"/>
    <property type="project" value="InterPro"/>
</dbReference>
<dbReference type="Gene3D" id="2.30.42.10">
    <property type="match status" value="1"/>
</dbReference>
<dbReference type="Proteomes" id="UP000247409">
    <property type="component" value="Unassembled WGS sequence"/>
</dbReference>
<name>A0A2V3INP3_9FLOR</name>
<dbReference type="PANTHER" id="PTHR22939:SF129">
    <property type="entry name" value="SERINE PROTEASE HTRA2, MITOCHONDRIAL"/>
    <property type="match status" value="1"/>
</dbReference>
<dbReference type="SUPFAM" id="SSF50494">
    <property type="entry name" value="Trypsin-like serine proteases"/>
    <property type="match status" value="1"/>
</dbReference>
<feature type="region of interest" description="Disordered" evidence="4">
    <location>
        <begin position="44"/>
        <end position="89"/>
    </location>
</feature>
<sequence length="439" mass="46541">MAFVSPLLLRDARCVAPPSKCRLRPRLLVNAALPPLPALFNPFSAPKQPPPVPHTSPPSVVRKSAPAHKSPDQPLRLLDAPPKKPRNATSFVTQAVRTVGTSVVRIDTERLIRPPSQQIDPLFDDPQLAKIFGDIPLRQRLERGQGSGFIISPDGYLLTNAHVVRAAQKVTVTLTDGRSFIGVVKGADEFLDLAVVKIDAEGKDLPVAPMGSSADLEVGDWVIAVGNPVGLDNTVTLGIVSSLNRSSAEVGIPEKRLNLIQTSASLNMGSSGGPICNQWGEVVGISTAIRRNAEAIGFAIPIDVAKEVASDLARGKAIAHAYVGIRITNITPAYARQNNQDPNSLGIVPEVDGALVVLVLPKSPAADAGLRRNDVIVSIDGKKVKSAKDVQNIVDRSRVGQLVSVKVLRGDSTAPIQLGIKTGDLSSIKGDTMLKPQSH</sequence>
<feature type="domain" description="PDZ" evidence="5">
    <location>
        <begin position="331"/>
        <end position="411"/>
    </location>
</feature>
<evidence type="ECO:0000256" key="1">
    <source>
        <dbReference type="ARBA" id="ARBA00010541"/>
    </source>
</evidence>
<dbReference type="InterPro" id="IPR009003">
    <property type="entry name" value="Peptidase_S1_PA"/>
</dbReference>
<dbReference type="PANTHER" id="PTHR22939">
    <property type="entry name" value="SERINE PROTEASE FAMILY S1C HTRA-RELATED"/>
    <property type="match status" value="1"/>
</dbReference>
<dbReference type="SMART" id="SM00228">
    <property type="entry name" value="PDZ"/>
    <property type="match status" value="1"/>
</dbReference>
<accession>A0A2V3INP3</accession>
<protein>
    <submittedName>
        <fullName evidence="6">Putative serine protease HhoA</fullName>
    </submittedName>
</protein>
<evidence type="ECO:0000259" key="5">
    <source>
        <dbReference type="PROSITE" id="PS50106"/>
    </source>
</evidence>
<feature type="compositionally biased region" description="Pro residues" evidence="4">
    <location>
        <begin position="47"/>
        <end position="56"/>
    </location>
</feature>
<proteinExistence type="inferred from homology"/>
<reference evidence="6 7" key="1">
    <citation type="journal article" date="2018" name="Mol. Biol. Evol.">
        <title>Analysis of the draft genome of the red seaweed Gracilariopsis chorda provides insights into genome size evolution in Rhodophyta.</title>
        <authorList>
            <person name="Lee J."/>
            <person name="Yang E.C."/>
            <person name="Graf L."/>
            <person name="Yang J.H."/>
            <person name="Qiu H."/>
            <person name="Zel Zion U."/>
            <person name="Chan C.X."/>
            <person name="Stephens T.G."/>
            <person name="Weber A.P.M."/>
            <person name="Boo G.H."/>
            <person name="Boo S.M."/>
            <person name="Kim K.M."/>
            <person name="Shin Y."/>
            <person name="Jung M."/>
            <person name="Lee S.J."/>
            <person name="Yim H.S."/>
            <person name="Lee J.H."/>
            <person name="Bhattacharya D."/>
            <person name="Yoon H.S."/>
        </authorList>
    </citation>
    <scope>NUCLEOTIDE SEQUENCE [LARGE SCALE GENOMIC DNA]</scope>
    <source>
        <strain evidence="6 7">SKKU-2015</strain>
        <tissue evidence="6">Whole body</tissue>
    </source>
</reference>
<dbReference type="Pfam" id="PF13180">
    <property type="entry name" value="PDZ_2"/>
    <property type="match status" value="1"/>
</dbReference>
<dbReference type="Gene3D" id="2.40.10.120">
    <property type="match status" value="1"/>
</dbReference>
<keyword evidence="7" id="KW-1185">Reference proteome</keyword>
<evidence type="ECO:0000313" key="7">
    <source>
        <dbReference type="Proteomes" id="UP000247409"/>
    </source>
</evidence>
<keyword evidence="3" id="KW-0378">Hydrolase</keyword>
<dbReference type="EMBL" id="NBIV01000114">
    <property type="protein sequence ID" value="PXF43694.1"/>
    <property type="molecule type" value="Genomic_DNA"/>
</dbReference>
<keyword evidence="2 6" id="KW-0645">Protease</keyword>
<evidence type="ECO:0000256" key="2">
    <source>
        <dbReference type="ARBA" id="ARBA00022670"/>
    </source>
</evidence>
<dbReference type="InterPro" id="IPR036034">
    <property type="entry name" value="PDZ_sf"/>
</dbReference>
<dbReference type="AlphaFoldDB" id="A0A2V3INP3"/>
<dbReference type="PRINTS" id="PR00834">
    <property type="entry name" value="PROTEASES2C"/>
</dbReference>
<dbReference type="SUPFAM" id="SSF50156">
    <property type="entry name" value="PDZ domain-like"/>
    <property type="match status" value="1"/>
</dbReference>
<dbReference type="InterPro" id="IPR001478">
    <property type="entry name" value="PDZ"/>
</dbReference>
<organism evidence="6 7">
    <name type="scientific">Gracilariopsis chorda</name>
    <dbReference type="NCBI Taxonomy" id="448386"/>
    <lineage>
        <taxon>Eukaryota</taxon>
        <taxon>Rhodophyta</taxon>
        <taxon>Florideophyceae</taxon>
        <taxon>Rhodymeniophycidae</taxon>
        <taxon>Gracilariales</taxon>
        <taxon>Gracilariaceae</taxon>
        <taxon>Gracilariopsis</taxon>
    </lineage>
</organism>